<evidence type="ECO:0000313" key="2">
    <source>
        <dbReference type="Proteomes" id="UP001161580"/>
    </source>
</evidence>
<name>A0AAE3QGY6_9HYPH</name>
<dbReference type="InterPro" id="IPR036388">
    <property type="entry name" value="WH-like_DNA-bd_sf"/>
</dbReference>
<dbReference type="RefSeq" id="WP_311794532.1">
    <property type="nucleotide sequence ID" value="NZ_JALDYZ010000010.1"/>
</dbReference>
<dbReference type="Gene3D" id="1.25.40.10">
    <property type="entry name" value="Tetratricopeptide repeat domain"/>
    <property type="match status" value="1"/>
</dbReference>
<reference evidence="1" key="1">
    <citation type="submission" date="2022-03" db="EMBL/GenBank/DDBJ databases">
        <title>Fererhizobium litorale gen. nov., sp. nov., isolated from sandy sediments of the Sea of Japan seashore.</title>
        <authorList>
            <person name="Romanenko L."/>
            <person name="Kurilenko V."/>
            <person name="Otstavnykh N."/>
            <person name="Svetashev V."/>
            <person name="Tekutyeva L."/>
            <person name="Isaeva M."/>
            <person name="Mikhailov V."/>
        </authorList>
    </citation>
    <scope>NUCLEOTIDE SEQUENCE</scope>
    <source>
        <strain evidence="1">KMM 9576</strain>
    </source>
</reference>
<dbReference type="InterPro" id="IPR051677">
    <property type="entry name" value="AfsR-DnrI-RedD_regulator"/>
</dbReference>
<dbReference type="SUPFAM" id="SSF48452">
    <property type="entry name" value="TPR-like"/>
    <property type="match status" value="1"/>
</dbReference>
<dbReference type="SUPFAM" id="SSF46894">
    <property type="entry name" value="C-terminal effector domain of the bipartite response regulators"/>
    <property type="match status" value="1"/>
</dbReference>
<dbReference type="GO" id="GO:0006355">
    <property type="term" value="P:regulation of DNA-templated transcription"/>
    <property type="evidence" value="ECO:0007669"/>
    <property type="project" value="InterPro"/>
</dbReference>
<dbReference type="AlphaFoldDB" id="A0AAE3QGY6"/>
<accession>A0AAE3QGY6</accession>
<dbReference type="PANTHER" id="PTHR35807">
    <property type="entry name" value="TRANSCRIPTIONAL REGULATOR REDD-RELATED"/>
    <property type="match status" value="1"/>
</dbReference>
<dbReference type="InterPro" id="IPR011990">
    <property type="entry name" value="TPR-like_helical_dom_sf"/>
</dbReference>
<evidence type="ECO:0000313" key="1">
    <source>
        <dbReference type="EMBL" id="MDI7923760.1"/>
    </source>
</evidence>
<organism evidence="1 2">
    <name type="scientific">Ferirhizobium litorale</name>
    <dbReference type="NCBI Taxonomy" id="2927786"/>
    <lineage>
        <taxon>Bacteria</taxon>
        <taxon>Pseudomonadati</taxon>
        <taxon>Pseudomonadota</taxon>
        <taxon>Alphaproteobacteria</taxon>
        <taxon>Hyphomicrobiales</taxon>
        <taxon>Rhizobiaceae</taxon>
        <taxon>Ferirhizobium</taxon>
    </lineage>
</organism>
<evidence type="ECO:0008006" key="3">
    <source>
        <dbReference type="Google" id="ProtNLM"/>
    </source>
</evidence>
<protein>
    <recommendedName>
        <fullName evidence="3">Transcriptional regulator</fullName>
    </recommendedName>
</protein>
<comment type="caution">
    <text evidence="1">The sequence shown here is derived from an EMBL/GenBank/DDBJ whole genome shotgun (WGS) entry which is preliminary data.</text>
</comment>
<dbReference type="InterPro" id="IPR016032">
    <property type="entry name" value="Sig_transdc_resp-reg_C-effctor"/>
</dbReference>
<gene>
    <name evidence="1" type="ORF">MRS75_16905</name>
</gene>
<dbReference type="GO" id="GO:0003677">
    <property type="term" value="F:DNA binding"/>
    <property type="evidence" value="ECO:0007669"/>
    <property type="project" value="InterPro"/>
</dbReference>
<proteinExistence type="predicted"/>
<dbReference type="EMBL" id="JALDYZ010000010">
    <property type="protein sequence ID" value="MDI7923760.1"/>
    <property type="molecule type" value="Genomic_DNA"/>
</dbReference>
<dbReference type="Gene3D" id="1.10.10.10">
    <property type="entry name" value="Winged helix-like DNA-binding domain superfamily/Winged helix DNA-binding domain"/>
    <property type="match status" value="1"/>
</dbReference>
<keyword evidence="2" id="KW-1185">Reference proteome</keyword>
<sequence>MIVLNAYGRFRLIDDNGDDVTPVSMKARGLIALLALSKDHCRPREWLQDKLWSDRPAKQGAQSMRQVLAIIRRTLGSQAHVLKTDCKTVSLDPRHFIVAFERRTELQDNEADQGLFGDLAVPDLEFEDWVREQREALADKSRTRGGESGSVWGAKANPAIFFRIGGTGDDDGEQIVRRMMSLATASLLDFSDFQIFQEAATPLAHKRVAPQYGIEVEVNCATRVGSTQLITTIRDATSSRVLWTRTFEIDNTAAPENVDEDQIHPVSAELVEAILTVFRTRGDDLGIPECAAMLANRGRNLIFRYDKRSLTEADKLLWLAYWYDPKPQYLAWRSFLRNMANFQHRSHSFLGDTVDFETLAREAIHQAPSSAIALGVGAHIEYLCGGSQRSSQLLARRAIGFDPLNAINHAILSNAELVMGNLADSRRLSLKALELAGGGDYRSFMEFFCCMSAAALGDYHAAIDHAEAALILRPTFRAPLRYLVALYKYTGRTDHLQRAVLRMRCAEPDFEVSHFLDDTYPVTTLRRMRLIDAIAAGSNNDS</sequence>
<dbReference type="Proteomes" id="UP001161580">
    <property type="component" value="Unassembled WGS sequence"/>
</dbReference>